<evidence type="ECO:0000256" key="2">
    <source>
        <dbReference type="ARBA" id="ARBA00022448"/>
    </source>
</evidence>
<evidence type="ECO:0000256" key="5">
    <source>
        <dbReference type="ARBA" id="ARBA00022989"/>
    </source>
</evidence>
<feature type="non-terminal residue" evidence="9">
    <location>
        <position position="201"/>
    </location>
</feature>
<evidence type="ECO:0000256" key="4">
    <source>
        <dbReference type="ARBA" id="ARBA00022692"/>
    </source>
</evidence>
<dbReference type="Gene3D" id="1.10.3720.10">
    <property type="entry name" value="MetI-like"/>
    <property type="match status" value="2"/>
</dbReference>
<dbReference type="PANTHER" id="PTHR30193:SF37">
    <property type="entry name" value="INNER MEMBRANE ABC TRANSPORTER PERMEASE PROTEIN YCJO"/>
    <property type="match status" value="1"/>
</dbReference>
<evidence type="ECO:0000259" key="8">
    <source>
        <dbReference type="PROSITE" id="PS50928"/>
    </source>
</evidence>
<feature type="transmembrane region" description="Helical" evidence="7">
    <location>
        <begin position="140"/>
        <end position="162"/>
    </location>
</feature>
<evidence type="ECO:0000256" key="7">
    <source>
        <dbReference type="SAM" id="Phobius"/>
    </source>
</evidence>
<comment type="subcellular location">
    <subcellularLocation>
        <location evidence="1">Cell membrane</location>
        <topology evidence="1">Multi-pass membrane protein</topology>
    </subcellularLocation>
</comment>
<feature type="transmembrane region" description="Helical" evidence="7">
    <location>
        <begin position="25"/>
        <end position="48"/>
    </location>
</feature>
<keyword evidence="6 7" id="KW-0472">Membrane</keyword>
<keyword evidence="5 7" id="KW-1133">Transmembrane helix</keyword>
<keyword evidence="2" id="KW-0813">Transport</keyword>
<accession>A0A382I339</accession>
<evidence type="ECO:0000256" key="3">
    <source>
        <dbReference type="ARBA" id="ARBA00022475"/>
    </source>
</evidence>
<dbReference type="InterPro" id="IPR051393">
    <property type="entry name" value="ABC_transporter_permease"/>
</dbReference>
<dbReference type="PANTHER" id="PTHR30193">
    <property type="entry name" value="ABC TRANSPORTER PERMEASE PROTEIN"/>
    <property type="match status" value="1"/>
</dbReference>
<keyword evidence="4 7" id="KW-0812">Transmembrane</keyword>
<dbReference type="PROSITE" id="PS50928">
    <property type="entry name" value="ABC_TM1"/>
    <property type="match status" value="1"/>
</dbReference>
<dbReference type="GO" id="GO:0005886">
    <property type="term" value="C:plasma membrane"/>
    <property type="evidence" value="ECO:0007669"/>
    <property type="project" value="UniProtKB-SubCell"/>
</dbReference>
<dbReference type="GO" id="GO:0055085">
    <property type="term" value="P:transmembrane transport"/>
    <property type="evidence" value="ECO:0007669"/>
    <property type="project" value="InterPro"/>
</dbReference>
<proteinExistence type="predicted"/>
<keyword evidence="3" id="KW-1003">Cell membrane</keyword>
<feature type="transmembrane region" description="Helical" evidence="7">
    <location>
        <begin position="105"/>
        <end position="124"/>
    </location>
</feature>
<evidence type="ECO:0000313" key="9">
    <source>
        <dbReference type="EMBL" id="SVB93709.1"/>
    </source>
</evidence>
<dbReference type="InterPro" id="IPR035906">
    <property type="entry name" value="MetI-like_sf"/>
</dbReference>
<organism evidence="9">
    <name type="scientific">marine metagenome</name>
    <dbReference type="NCBI Taxonomy" id="408172"/>
    <lineage>
        <taxon>unclassified sequences</taxon>
        <taxon>metagenomes</taxon>
        <taxon>ecological metagenomes</taxon>
    </lineage>
</organism>
<evidence type="ECO:0000256" key="6">
    <source>
        <dbReference type="ARBA" id="ARBA00023136"/>
    </source>
</evidence>
<dbReference type="AlphaFoldDB" id="A0A382I339"/>
<dbReference type="SUPFAM" id="SSF161098">
    <property type="entry name" value="MetI-like"/>
    <property type="match status" value="1"/>
</dbReference>
<name>A0A382I339_9ZZZZ</name>
<feature type="transmembrane region" description="Helical" evidence="7">
    <location>
        <begin position="75"/>
        <end position="93"/>
    </location>
</feature>
<reference evidence="9" key="1">
    <citation type="submission" date="2018-05" db="EMBL/GenBank/DDBJ databases">
        <authorList>
            <person name="Lanie J.A."/>
            <person name="Ng W.-L."/>
            <person name="Kazmierczak K.M."/>
            <person name="Andrzejewski T.M."/>
            <person name="Davidsen T.M."/>
            <person name="Wayne K.J."/>
            <person name="Tettelin H."/>
            <person name="Glass J.I."/>
            <person name="Rusch D."/>
            <person name="Podicherti R."/>
            <person name="Tsui H.-C.T."/>
            <person name="Winkler M.E."/>
        </authorList>
    </citation>
    <scope>NUCLEOTIDE SEQUENCE</scope>
</reference>
<dbReference type="EMBL" id="UINC01064749">
    <property type="protein sequence ID" value="SVB93709.1"/>
    <property type="molecule type" value="Genomic_DNA"/>
</dbReference>
<feature type="transmembrane region" description="Helical" evidence="7">
    <location>
        <begin position="174"/>
        <end position="194"/>
    </location>
</feature>
<sequence>MTIAASAAIVDATVIRHRSDTLTAWALLSPALLVLGVFGIFPIGYAFFVSLHRWRIKKEAVVGLRHYAKALGDPVWLLSLAVGFGLLLVGRIIHTRGAGTGQRLVGSAILLFGVLFGARGFVGICQTGDPRLFNGFKVTLFYACGTIPLEVVGALLLAYLLFRILTARGFFRILYFLPYITPMIATAVVFRTIFSPNPGSL</sequence>
<feature type="domain" description="ABC transmembrane type-1" evidence="8">
    <location>
        <begin position="136"/>
        <end position="201"/>
    </location>
</feature>
<gene>
    <name evidence="9" type="ORF">METZ01_LOCUS246563</name>
</gene>
<dbReference type="InterPro" id="IPR000515">
    <property type="entry name" value="MetI-like"/>
</dbReference>
<protein>
    <recommendedName>
        <fullName evidence="8">ABC transmembrane type-1 domain-containing protein</fullName>
    </recommendedName>
</protein>
<evidence type="ECO:0000256" key="1">
    <source>
        <dbReference type="ARBA" id="ARBA00004651"/>
    </source>
</evidence>